<organism evidence="1 2">
    <name type="scientific">Emydomyces testavorans</name>
    <dbReference type="NCBI Taxonomy" id="2070801"/>
    <lineage>
        <taxon>Eukaryota</taxon>
        <taxon>Fungi</taxon>
        <taxon>Dikarya</taxon>
        <taxon>Ascomycota</taxon>
        <taxon>Pezizomycotina</taxon>
        <taxon>Eurotiomycetes</taxon>
        <taxon>Eurotiomycetidae</taxon>
        <taxon>Onygenales</taxon>
        <taxon>Nannizziopsiaceae</taxon>
        <taxon>Emydomyces</taxon>
    </lineage>
</organism>
<protein>
    <submittedName>
        <fullName evidence="1">Uncharacterized protein</fullName>
    </submittedName>
</protein>
<dbReference type="Proteomes" id="UP001219355">
    <property type="component" value="Chromosome 2"/>
</dbReference>
<reference evidence="1" key="1">
    <citation type="submission" date="2023-03" db="EMBL/GenBank/DDBJ databases">
        <title>Emydomyces testavorans Genome Sequence.</title>
        <authorList>
            <person name="Hoyer L."/>
        </authorList>
    </citation>
    <scope>NUCLEOTIDE SEQUENCE</scope>
    <source>
        <strain evidence="1">16-2883</strain>
    </source>
</reference>
<gene>
    <name evidence="1" type="ORF">PRK78_004008</name>
</gene>
<dbReference type="AlphaFoldDB" id="A0AAF0II77"/>
<keyword evidence="2" id="KW-1185">Reference proteome</keyword>
<accession>A0AAF0II77</accession>
<evidence type="ECO:0000313" key="2">
    <source>
        <dbReference type="Proteomes" id="UP001219355"/>
    </source>
</evidence>
<dbReference type="EMBL" id="CP120628">
    <property type="protein sequence ID" value="WEW58540.1"/>
    <property type="molecule type" value="Genomic_DNA"/>
</dbReference>
<proteinExistence type="predicted"/>
<evidence type="ECO:0000313" key="1">
    <source>
        <dbReference type="EMBL" id="WEW58540.1"/>
    </source>
</evidence>
<name>A0AAF0II77_9EURO</name>
<sequence length="215" mass="24159">MSEPAYLCLTPMYKAMYPPYVGESSIISITRYRCPSIIPSWPPSRQSSIHEVTHDLADLDMSDQDSFPSWKSSISVDSPIPGGSGDESDPMLLRYILHRVPESEPTRRPTLNLRNTERHLPSYSADEWAQSDFELFDIQSDSDADWHRYSLLLFEAQQWDRASHVDSLANNYDSDESATSSLATSCSTWSGSQSVLTSYVGGKFLELTPQPPGRL</sequence>